<feature type="transmembrane region" description="Helical" evidence="8">
    <location>
        <begin position="27"/>
        <end position="51"/>
    </location>
</feature>
<feature type="transmembrane region" description="Helical" evidence="8">
    <location>
        <begin position="407"/>
        <end position="428"/>
    </location>
</feature>
<keyword evidence="4 8" id="KW-0812">Transmembrane</keyword>
<dbReference type="PROSITE" id="PS50850">
    <property type="entry name" value="MFS"/>
    <property type="match status" value="1"/>
</dbReference>
<evidence type="ECO:0000259" key="9">
    <source>
        <dbReference type="PROSITE" id="PS50850"/>
    </source>
</evidence>
<feature type="transmembrane region" description="Helical" evidence="8">
    <location>
        <begin position="165"/>
        <end position="190"/>
    </location>
</feature>
<proteinExistence type="predicted"/>
<keyword evidence="3" id="KW-1003">Cell membrane</keyword>
<keyword evidence="6 8" id="KW-1133">Transmembrane helix</keyword>
<name>A0AA37MK45_9BURK</name>
<evidence type="ECO:0000256" key="6">
    <source>
        <dbReference type="ARBA" id="ARBA00022989"/>
    </source>
</evidence>
<keyword evidence="5" id="KW-0769">Symport</keyword>
<evidence type="ECO:0000256" key="1">
    <source>
        <dbReference type="ARBA" id="ARBA00004651"/>
    </source>
</evidence>
<keyword evidence="7 8" id="KW-0472">Membrane</keyword>
<accession>A0AA37MK45</accession>
<dbReference type="SUPFAM" id="SSF103473">
    <property type="entry name" value="MFS general substrate transporter"/>
    <property type="match status" value="1"/>
</dbReference>
<protein>
    <submittedName>
        <fullName evidence="10">MFS transporter</fullName>
    </submittedName>
</protein>
<feature type="transmembrane region" description="Helical" evidence="8">
    <location>
        <begin position="255"/>
        <end position="275"/>
    </location>
</feature>
<dbReference type="PANTHER" id="PTHR43528">
    <property type="entry name" value="ALPHA-KETOGLUTARATE PERMEASE"/>
    <property type="match status" value="1"/>
</dbReference>
<dbReference type="Pfam" id="PF07690">
    <property type="entry name" value="MFS_1"/>
    <property type="match status" value="1"/>
</dbReference>
<dbReference type="Gene3D" id="1.20.1250.20">
    <property type="entry name" value="MFS general substrate transporter like domains"/>
    <property type="match status" value="2"/>
</dbReference>
<feature type="transmembrane region" description="Helical" evidence="8">
    <location>
        <begin position="202"/>
        <end position="223"/>
    </location>
</feature>
<dbReference type="InterPro" id="IPR020846">
    <property type="entry name" value="MFS_dom"/>
</dbReference>
<dbReference type="AlphaFoldDB" id="A0AA37MK45"/>
<feature type="transmembrane region" description="Helical" evidence="8">
    <location>
        <begin position="320"/>
        <end position="340"/>
    </location>
</feature>
<dbReference type="InterPro" id="IPR011701">
    <property type="entry name" value="MFS"/>
</dbReference>
<keyword evidence="2" id="KW-0813">Transport</keyword>
<feature type="transmembrane region" description="Helical" evidence="8">
    <location>
        <begin position="382"/>
        <end position="401"/>
    </location>
</feature>
<dbReference type="EMBL" id="BPUS01000056">
    <property type="protein sequence ID" value="GJH30990.1"/>
    <property type="molecule type" value="Genomic_DNA"/>
</dbReference>
<feature type="transmembrane region" description="Helical" evidence="8">
    <location>
        <begin position="295"/>
        <end position="313"/>
    </location>
</feature>
<evidence type="ECO:0000313" key="11">
    <source>
        <dbReference type="Proteomes" id="UP001055111"/>
    </source>
</evidence>
<evidence type="ECO:0000256" key="3">
    <source>
        <dbReference type="ARBA" id="ARBA00022475"/>
    </source>
</evidence>
<organism evidence="10 11">
    <name type="scientific">Caballeronia novacaledonica</name>
    <dbReference type="NCBI Taxonomy" id="1544861"/>
    <lineage>
        <taxon>Bacteria</taxon>
        <taxon>Pseudomonadati</taxon>
        <taxon>Pseudomonadota</taxon>
        <taxon>Betaproteobacteria</taxon>
        <taxon>Burkholderiales</taxon>
        <taxon>Burkholderiaceae</taxon>
        <taxon>Caballeronia</taxon>
    </lineage>
</organism>
<feature type="transmembrane region" description="Helical" evidence="8">
    <location>
        <begin position="71"/>
        <end position="89"/>
    </location>
</feature>
<dbReference type="GO" id="GO:0005886">
    <property type="term" value="C:plasma membrane"/>
    <property type="evidence" value="ECO:0007669"/>
    <property type="project" value="UniProtKB-SubCell"/>
</dbReference>
<comment type="caution">
    <text evidence="10">The sequence shown here is derived from an EMBL/GenBank/DDBJ whole genome shotgun (WGS) entry which is preliminary data.</text>
</comment>
<feature type="transmembrane region" description="Helical" evidence="8">
    <location>
        <begin position="346"/>
        <end position="370"/>
    </location>
</feature>
<comment type="subcellular location">
    <subcellularLocation>
        <location evidence="1">Cell membrane</location>
        <topology evidence="1">Multi-pass membrane protein</topology>
    </subcellularLocation>
</comment>
<dbReference type="GO" id="GO:0015293">
    <property type="term" value="F:symporter activity"/>
    <property type="evidence" value="ECO:0007669"/>
    <property type="project" value="UniProtKB-KW"/>
</dbReference>
<dbReference type="Proteomes" id="UP001055111">
    <property type="component" value="Unassembled WGS sequence"/>
</dbReference>
<evidence type="ECO:0000256" key="2">
    <source>
        <dbReference type="ARBA" id="ARBA00022448"/>
    </source>
</evidence>
<dbReference type="PANTHER" id="PTHR43528:SF7">
    <property type="entry name" value="MFS TRANSPORTER"/>
    <property type="match status" value="1"/>
</dbReference>
<evidence type="ECO:0000256" key="7">
    <source>
        <dbReference type="ARBA" id="ARBA00023136"/>
    </source>
</evidence>
<evidence type="ECO:0000256" key="8">
    <source>
        <dbReference type="SAM" id="Phobius"/>
    </source>
</evidence>
<reference evidence="10" key="1">
    <citation type="submission" date="2022-09" db="EMBL/GenBank/DDBJ databases">
        <title>Isolation and characterization of 3-chlorobenzoate degrading bacteria from soils in Shizuoka.</title>
        <authorList>
            <person name="Ifat A."/>
            <person name="Ogawa N."/>
            <person name="Kimbara K."/>
            <person name="Moriuchi R."/>
            <person name="Dohra H."/>
            <person name="Shintani M."/>
        </authorList>
    </citation>
    <scope>NUCLEOTIDE SEQUENCE</scope>
    <source>
        <strain evidence="10">19CS4-2</strain>
    </source>
</reference>
<evidence type="ECO:0000256" key="4">
    <source>
        <dbReference type="ARBA" id="ARBA00022692"/>
    </source>
</evidence>
<feature type="transmembrane region" description="Helical" evidence="8">
    <location>
        <begin position="101"/>
        <end position="124"/>
    </location>
</feature>
<dbReference type="RefSeq" id="WP_238218490.1">
    <property type="nucleotide sequence ID" value="NZ_BPUS01000056.1"/>
</dbReference>
<gene>
    <name evidence="10" type="ORF">CBA19CS42_40760</name>
</gene>
<evidence type="ECO:0000256" key="5">
    <source>
        <dbReference type="ARBA" id="ARBA00022847"/>
    </source>
</evidence>
<sequence length="440" mass="47762">MHAKASTTATETPGDKGKPLSLDHFKVLALASMGGLLEYYEFTVFIFLTPFTSRLFFPASSPEWLRELETLTIFASGYLTRPLGGIWLASLGDRLGRKKMFAVSVLLMAAPTLAVGLLPVYAQIGVCAPLGLLACRLLQGAALGGELPTAMVFVSEHVPERRLGLAFGVLGTGVVLGFVLASGVITMLLHHMGAEAFQVRGWRVPFILGGAFGLASAFLRRYVNETPVFRDLSARRHLVRGTPFRQLFKRYKAETILCLLLSIAPGVIVPGVHLFPAIYLQTSLHYDARIVNDALFWLQVTMLVSGIVGGLAVDILGWRSVIVTTFLALILTLFGFYRFVTPDSLHLWFCALGLFLSGSIMLYNPLVASFPAQVRMTGIASVYNVGAAVFGGTTPIVMQILARYSKWGLPLYPAAAATVAIVVTPLLWRMRKPVGPDEAT</sequence>
<feature type="domain" description="Major facilitator superfamily (MFS) profile" evidence="9">
    <location>
        <begin position="27"/>
        <end position="432"/>
    </location>
</feature>
<dbReference type="InterPro" id="IPR036259">
    <property type="entry name" value="MFS_trans_sf"/>
</dbReference>
<dbReference type="InterPro" id="IPR051084">
    <property type="entry name" value="H+-coupled_symporters"/>
</dbReference>
<feature type="transmembrane region" description="Helical" evidence="8">
    <location>
        <begin position="130"/>
        <end position="153"/>
    </location>
</feature>
<evidence type="ECO:0000313" key="10">
    <source>
        <dbReference type="EMBL" id="GJH30990.1"/>
    </source>
</evidence>